<organism evidence="1 2">
    <name type="scientific">Chitinophaga pinensis (strain ATCC 43595 / DSM 2588 / LMG 13176 / NBRC 15968 / NCIMB 11800 / UQM 2034)</name>
    <dbReference type="NCBI Taxonomy" id="485918"/>
    <lineage>
        <taxon>Bacteria</taxon>
        <taxon>Pseudomonadati</taxon>
        <taxon>Bacteroidota</taxon>
        <taxon>Chitinophagia</taxon>
        <taxon>Chitinophagales</taxon>
        <taxon>Chitinophagaceae</taxon>
        <taxon>Chitinophaga</taxon>
    </lineage>
</organism>
<dbReference type="EMBL" id="CP001699">
    <property type="protein sequence ID" value="ACU63550.1"/>
    <property type="molecule type" value="Genomic_DNA"/>
</dbReference>
<gene>
    <name evidence="1" type="ordered locus">Cpin_6141</name>
</gene>
<dbReference type="PANTHER" id="PTHR36436:SF6">
    <property type="entry name" value="SLL5081 PROTEIN"/>
    <property type="match status" value="1"/>
</dbReference>
<evidence type="ECO:0008006" key="3">
    <source>
        <dbReference type="Google" id="ProtNLM"/>
    </source>
</evidence>
<dbReference type="PANTHER" id="PTHR36436">
    <property type="entry name" value="SLL5081 PROTEIN"/>
    <property type="match status" value="1"/>
</dbReference>
<dbReference type="AlphaFoldDB" id="A0A979GAE9"/>
<reference evidence="2" key="1">
    <citation type="submission" date="2009-08" db="EMBL/GenBank/DDBJ databases">
        <title>The complete genome of Chitinophaga pinensis DSM 2588.</title>
        <authorList>
            <consortium name="US DOE Joint Genome Institute (JGI-PGF)"/>
            <person name="Lucas S."/>
            <person name="Copeland A."/>
            <person name="Lapidus A."/>
            <person name="Glavina del Rio T."/>
            <person name="Dalin E."/>
            <person name="Tice H."/>
            <person name="Bruce D."/>
            <person name="Goodwin L."/>
            <person name="Pitluck S."/>
            <person name="Kyrpides N."/>
            <person name="Mavromatis K."/>
            <person name="Ivanova N."/>
            <person name="Mikhailova N."/>
            <person name="Sims D."/>
            <person name="Meinche L."/>
            <person name="Brettin T."/>
            <person name="Detter J.C."/>
            <person name="Han C."/>
            <person name="Larimer F."/>
            <person name="Land M."/>
            <person name="Hauser L."/>
            <person name="Markowitz V."/>
            <person name="Cheng J.-F."/>
            <person name="Hugenholtz P."/>
            <person name="Woyke T."/>
            <person name="Wu D."/>
            <person name="Spring S."/>
            <person name="Klenk H.-P."/>
            <person name="Eisen J.A."/>
        </authorList>
    </citation>
    <scope>NUCLEOTIDE SEQUENCE [LARGE SCALE GENOMIC DNA]</scope>
    <source>
        <strain evidence="2">ATCC 43595 / DSM 2588 / LMG 13176 / NBRC 15968 / NCIMB 11800 / UQM 2034</strain>
    </source>
</reference>
<dbReference type="InterPro" id="IPR015315">
    <property type="entry name" value="DUF1963"/>
</dbReference>
<proteinExistence type="predicted"/>
<dbReference type="Proteomes" id="UP000002215">
    <property type="component" value="Chromosome"/>
</dbReference>
<reference evidence="1 2" key="2">
    <citation type="journal article" date="2010" name="Stand. Genomic Sci.">
        <title>Complete genome sequence of Chitinophaga pinensis type strain (UQM 2034).</title>
        <authorList>
            <person name="Glavina Del Rio T."/>
            <person name="Abt B."/>
            <person name="Spring S."/>
            <person name="Lapidus A."/>
            <person name="Nolan M."/>
            <person name="Tice H."/>
            <person name="Copeland A."/>
            <person name="Cheng J.F."/>
            <person name="Chen F."/>
            <person name="Bruce D."/>
            <person name="Goodwin L."/>
            <person name="Pitluck S."/>
            <person name="Ivanova N."/>
            <person name="Mavromatis K."/>
            <person name="Mikhailova N."/>
            <person name="Pati A."/>
            <person name="Chen A."/>
            <person name="Palaniappan K."/>
            <person name="Land M."/>
            <person name="Hauser L."/>
            <person name="Chang Y.J."/>
            <person name="Jeffries C.D."/>
            <person name="Chain P."/>
            <person name="Saunders E."/>
            <person name="Detter J.C."/>
            <person name="Brettin T."/>
            <person name="Rohde M."/>
            <person name="Goker M."/>
            <person name="Bristow J."/>
            <person name="Eisen J.A."/>
            <person name="Markowitz V."/>
            <person name="Hugenholtz P."/>
            <person name="Kyrpides N.C."/>
            <person name="Klenk H.P."/>
            <person name="Lucas S."/>
        </authorList>
    </citation>
    <scope>NUCLEOTIDE SEQUENCE [LARGE SCALE GENOMIC DNA]</scope>
    <source>
        <strain evidence="2">ATCC 43595 / DSM 2588 / LMG 13176 / NBRC 15968 / NCIMB 11800 / UQM 2034</strain>
    </source>
</reference>
<sequence>MHDSIRYYLTSLEDESAEIPGVSKMGGIPDLPAAIEWPNDFYENPLSFIAQLDCSEIKPFDTYNVLPDTGYIFVFYDPYQEMGGYSLEEKQLFRVLYFDGPREELIRTPFPEGLEDFGKYKPCRLKGELHISMPFKWGKHFSFLSKEERDVYGDKVWLNGNINKSLGRADNMQGEMEGLCQMVTNGFYPDRKEAYEEPENAALREGEKDWILLLQVDSNEAANGMRWADMGRLYFWIRKQDLLKRNFNDCWCIQQSY</sequence>
<dbReference type="KEGG" id="cpi:Cpin_6141"/>
<evidence type="ECO:0000313" key="1">
    <source>
        <dbReference type="EMBL" id="ACU63550.1"/>
    </source>
</evidence>
<protein>
    <recommendedName>
        <fullName evidence="3">DUF1963 domain-containing protein</fullName>
    </recommendedName>
</protein>
<dbReference type="SUPFAM" id="SSF103032">
    <property type="entry name" value="Hypothetical protein YwqG"/>
    <property type="match status" value="1"/>
</dbReference>
<accession>A0A979GAE9</accession>
<dbReference type="RefSeq" id="WP_012793715.1">
    <property type="nucleotide sequence ID" value="NC_013132.1"/>
</dbReference>
<dbReference type="InterPro" id="IPR035948">
    <property type="entry name" value="YwqG-like_sf"/>
</dbReference>
<dbReference type="Gene3D" id="2.30.320.10">
    <property type="entry name" value="YwqG-like"/>
    <property type="match status" value="1"/>
</dbReference>
<dbReference type="Pfam" id="PF09234">
    <property type="entry name" value="DUF1963"/>
    <property type="match status" value="1"/>
</dbReference>
<name>A0A979GAE9_CHIPD</name>
<evidence type="ECO:0000313" key="2">
    <source>
        <dbReference type="Proteomes" id="UP000002215"/>
    </source>
</evidence>